<evidence type="ECO:0000256" key="7">
    <source>
        <dbReference type="PIRSR" id="PIRSR601929-3"/>
    </source>
</evidence>
<comment type="subcellular location">
    <subcellularLocation>
        <location evidence="1 8">Secreted</location>
        <location evidence="1 8">Extracellular space</location>
        <location evidence="1 8">Apoplast</location>
    </subcellularLocation>
</comment>
<feature type="disulfide bond" evidence="7">
    <location>
        <begin position="31"/>
        <end position="48"/>
    </location>
</feature>
<feature type="chain" id="PRO_5042668146" description="Germin-like protein" evidence="8">
    <location>
        <begin position="21"/>
        <end position="223"/>
    </location>
</feature>
<dbReference type="GO" id="GO:0048046">
    <property type="term" value="C:apoplast"/>
    <property type="evidence" value="ECO:0007669"/>
    <property type="project" value="UniProtKB-SubCell"/>
</dbReference>
<evidence type="ECO:0000313" key="11">
    <source>
        <dbReference type="Proteomes" id="UP001417504"/>
    </source>
</evidence>
<dbReference type="InterPro" id="IPR001929">
    <property type="entry name" value="Germin"/>
</dbReference>
<dbReference type="PRINTS" id="PR00325">
    <property type="entry name" value="GERMIN"/>
</dbReference>
<dbReference type="CDD" id="cd02241">
    <property type="entry name" value="cupin_OxOx"/>
    <property type="match status" value="1"/>
</dbReference>
<dbReference type="GO" id="GO:0030145">
    <property type="term" value="F:manganese ion binding"/>
    <property type="evidence" value="ECO:0007669"/>
    <property type="project" value="UniProtKB-UniRule"/>
</dbReference>
<comment type="caution">
    <text evidence="10">The sequence shown here is derived from an EMBL/GenBank/DDBJ whole genome shotgun (WGS) entry which is preliminary data.</text>
</comment>
<feature type="domain" description="Cupin type-1" evidence="9">
    <location>
        <begin position="62"/>
        <end position="212"/>
    </location>
</feature>
<dbReference type="InterPro" id="IPR006045">
    <property type="entry name" value="Cupin_1"/>
</dbReference>
<keyword evidence="6 8" id="KW-0464">Manganese</keyword>
<dbReference type="Pfam" id="PF00190">
    <property type="entry name" value="Cupin_1"/>
    <property type="match status" value="1"/>
</dbReference>
<evidence type="ECO:0000256" key="4">
    <source>
        <dbReference type="ARBA" id="ARBA00022525"/>
    </source>
</evidence>
<keyword evidence="11" id="KW-1185">Reference proteome</keyword>
<dbReference type="InterPro" id="IPR011051">
    <property type="entry name" value="RmlC_Cupin_sf"/>
</dbReference>
<evidence type="ECO:0000256" key="6">
    <source>
        <dbReference type="ARBA" id="ARBA00023211"/>
    </source>
</evidence>
<evidence type="ECO:0000256" key="3">
    <source>
        <dbReference type="ARBA" id="ARBA00022523"/>
    </source>
</evidence>
<dbReference type="EMBL" id="JBBNAE010000004">
    <property type="protein sequence ID" value="KAK9131391.1"/>
    <property type="molecule type" value="Genomic_DNA"/>
</dbReference>
<keyword evidence="5 8" id="KW-0479">Metal-binding</keyword>
<keyword evidence="7" id="KW-1015">Disulfide bond</keyword>
<evidence type="ECO:0000256" key="5">
    <source>
        <dbReference type="ARBA" id="ARBA00022723"/>
    </source>
</evidence>
<dbReference type="AlphaFoldDB" id="A0AAP0JC57"/>
<dbReference type="InterPro" id="IPR014710">
    <property type="entry name" value="RmlC-like_jellyroll"/>
</dbReference>
<keyword evidence="8" id="KW-0732">Signal</keyword>
<dbReference type="Gene3D" id="2.60.120.10">
    <property type="entry name" value="Jelly Rolls"/>
    <property type="match status" value="1"/>
</dbReference>
<proteinExistence type="inferred from homology"/>
<keyword evidence="3 8" id="KW-0052">Apoplast</keyword>
<dbReference type="Proteomes" id="UP001417504">
    <property type="component" value="Unassembled WGS sequence"/>
</dbReference>
<dbReference type="PANTHER" id="PTHR31238">
    <property type="entry name" value="GERMIN-LIKE PROTEIN SUBFAMILY 3 MEMBER 3"/>
    <property type="match status" value="1"/>
</dbReference>
<evidence type="ECO:0000256" key="1">
    <source>
        <dbReference type="ARBA" id="ARBA00004271"/>
    </source>
</evidence>
<protein>
    <recommendedName>
        <fullName evidence="8">Germin-like protein</fullName>
    </recommendedName>
</protein>
<keyword evidence="4 8" id="KW-0964">Secreted</keyword>
<reference evidence="10 11" key="1">
    <citation type="submission" date="2024-01" db="EMBL/GenBank/DDBJ databases">
        <title>Genome assemblies of Stephania.</title>
        <authorList>
            <person name="Yang L."/>
        </authorList>
    </citation>
    <scope>NUCLEOTIDE SEQUENCE [LARGE SCALE GENOMIC DNA]</scope>
    <source>
        <strain evidence="10">QJT</strain>
        <tissue evidence="10">Leaf</tissue>
    </source>
</reference>
<accession>A0AAP0JC57</accession>
<feature type="signal peptide" evidence="8">
    <location>
        <begin position="1"/>
        <end position="20"/>
    </location>
</feature>
<evidence type="ECO:0000256" key="2">
    <source>
        <dbReference type="ARBA" id="ARBA00007456"/>
    </source>
</evidence>
<dbReference type="SUPFAM" id="SSF51182">
    <property type="entry name" value="RmlC-like cupins"/>
    <property type="match status" value="1"/>
</dbReference>
<evidence type="ECO:0000313" key="10">
    <source>
        <dbReference type="EMBL" id="KAK9131391.1"/>
    </source>
</evidence>
<evidence type="ECO:0000259" key="9">
    <source>
        <dbReference type="SMART" id="SM00835"/>
    </source>
</evidence>
<comment type="similarity">
    <text evidence="2 8">Belongs to the germin family.</text>
</comment>
<organism evidence="10 11">
    <name type="scientific">Stephania japonica</name>
    <dbReference type="NCBI Taxonomy" id="461633"/>
    <lineage>
        <taxon>Eukaryota</taxon>
        <taxon>Viridiplantae</taxon>
        <taxon>Streptophyta</taxon>
        <taxon>Embryophyta</taxon>
        <taxon>Tracheophyta</taxon>
        <taxon>Spermatophyta</taxon>
        <taxon>Magnoliopsida</taxon>
        <taxon>Ranunculales</taxon>
        <taxon>Menispermaceae</taxon>
        <taxon>Menispermoideae</taxon>
        <taxon>Cissampelideae</taxon>
        <taxon>Stephania</taxon>
    </lineage>
</organism>
<name>A0AAP0JC57_9MAGN</name>
<gene>
    <name evidence="10" type="ORF">Sjap_011878</name>
</gene>
<evidence type="ECO:0000256" key="8">
    <source>
        <dbReference type="RuleBase" id="RU366015"/>
    </source>
</evidence>
<dbReference type="SMART" id="SM00835">
    <property type="entry name" value="Cupin_1"/>
    <property type="match status" value="1"/>
</dbReference>
<sequence length="223" mass="24525">MSTLINFFFPLVFLISSVFGVDQRPLFRDLCVAINDLKDAVLVNGKLCKDPRLVTTNDFFFSGFDEPGNTSNTFGSGRTLATIDQIPGLNGLGISLVRIDFAPKGVLPMSYLREGSQILLVLDGTLYVGFVTSDPANHLISKVLHKGDVYVLPQGFPNIIYNVDHTCNAVAIVAINNQSPDVLSSKAIFGSDPMIPIEFLTKSYKFEEKVIEAALKKWKMDES</sequence>